<dbReference type="Proteomes" id="UP000792457">
    <property type="component" value="Unassembled WGS sequence"/>
</dbReference>
<dbReference type="CDD" id="cd04301">
    <property type="entry name" value="NAT_SF"/>
    <property type="match status" value="1"/>
</dbReference>
<evidence type="ECO:0000313" key="5">
    <source>
        <dbReference type="EMBL" id="KAG8236851.1"/>
    </source>
</evidence>
<dbReference type="InterPro" id="IPR051016">
    <property type="entry name" value="Diverse_Substrate_AcTransf"/>
</dbReference>
<keyword evidence="2" id="KW-0808">Transferase</keyword>
<dbReference type="Gene3D" id="3.40.630.30">
    <property type="match status" value="1"/>
</dbReference>
<comment type="caution">
    <text evidence="5">The sequence shown here is derived from an EMBL/GenBank/DDBJ whole genome shotgun (WGS) entry which is preliminary data.</text>
</comment>
<gene>
    <name evidence="5" type="ORF">J437_LFUL017216</name>
</gene>
<dbReference type="PROSITE" id="PS51186">
    <property type="entry name" value="GNAT"/>
    <property type="match status" value="1"/>
</dbReference>
<keyword evidence="3" id="KW-0012">Acyltransferase</keyword>
<protein>
    <recommendedName>
        <fullName evidence="4">N-acetyltransferase domain-containing protein</fullName>
    </recommendedName>
</protein>
<accession>A0A8K0KKD0</accession>
<evidence type="ECO:0000256" key="2">
    <source>
        <dbReference type="ARBA" id="ARBA00022679"/>
    </source>
</evidence>
<dbReference type="Pfam" id="PF00583">
    <property type="entry name" value="Acetyltransf_1"/>
    <property type="match status" value="1"/>
</dbReference>
<name>A0A8K0KKD0_LADFU</name>
<dbReference type="OrthoDB" id="7305308at2759"/>
<dbReference type="EMBL" id="KZ309087">
    <property type="protein sequence ID" value="KAG8236851.1"/>
    <property type="molecule type" value="Genomic_DNA"/>
</dbReference>
<evidence type="ECO:0000259" key="4">
    <source>
        <dbReference type="PROSITE" id="PS51186"/>
    </source>
</evidence>
<dbReference type="PANTHER" id="PTHR10545:SF29">
    <property type="entry name" value="GH14572P-RELATED"/>
    <property type="match status" value="1"/>
</dbReference>
<keyword evidence="6" id="KW-1185">Reference proteome</keyword>
<dbReference type="PANTHER" id="PTHR10545">
    <property type="entry name" value="DIAMINE N-ACETYLTRANSFERASE"/>
    <property type="match status" value="1"/>
</dbReference>
<comment type="similarity">
    <text evidence="1">Belongs to the acetyltransferase family.</text>
</comment>
<dbReference type="InterPro" id="IPR000182">
    <property type="entry name" value="GNAT_dom"/>
</dbReference>
<organism evidence="5 6">
    <name type="scientific">Ladona fulva</name>
    <name type="common">Scarce chaser dragonfly</name>
    <name type="synonym">Libellula fulva</name>
    <dbReference type="NCBI Taxonomy" id="123851"/>
    <lineage>
        <taxon>Eukaryota</taxon>
        <taxon>Metazoa</taxon>
        <taxon>Ecdysozoa</taxon>
        <taxon>Arthropoda</taxon>
        <taxon>Hexapoda</taxon>
        <taxon>Insecta</taxon>
        <taxon>Pterygota</taxon>
        <taxon>Palaeoptera</taxon>
        <taxon>Odonata</taxon>
        <taxon>Epiprocta</taxon>
        <taxon>Anisoptera</taxon>
        <taxon>Libelluloidea</taxon>
        <taxon>Libellulidae</taxon>
        <taxon>Ladona</taxon>
    </lineage>
</organism>
<evidence type="ECO:0000256" key="1">
    <source>
        <dbReference type="ARBA" id="ARBA00008694"/>
    </source>
</evidence>
<dbReference type="InterPro" id="IPR016181">
    <property type="entry name" value="Acyl_CoA_acyltransferase"/>
</dbReference>
<evidence type="ECO:0000313" key="6">
    <source>
        <dbReference type="Proteomes" id="UP000792457"/>
    </source>
</evidence>
<dbReference type="SUPFAM" id="SSF55729">
    <property type="entry name" value="Acyl-CoA N-acyltransferases (Nat)"/>
    <property type="match status" value="1"/>
</dbReference>
<reference evidence="5" key="1">
    <citation type="submission" date="2013-04" db="EMBL/GenBank/DDBJ databases">
        <authorList>
            <person name="Qu J."/>
            <person name="Murali S.C."/>
            <person name="Bandaranaike D."/>
            <person name="Bellair M."/>
            <person name="Blankenburg K."/>
            <person name="Chao H."/>
            <person name="Dinh H."/>
            <person name="Doddapaneni H."/>
            <person name="Downs B."/>
            <person name="Dugan-Rocha S."/>
            <person name="Elkadiri S."/>
            <person name="Gnanaolivu R.D."/>
            <person name="Hernandez B."/>
            <person name="Javaid M."/>
            <person name="Jayaseelan J.C."/>
            <person name="Lee S."/>
            <person name="Li M."/>
            <person name="Ming W."/>
            <person name="Munidasa M."/>
            <person name="Muniz J."/>
            <person name="Nguyen L."/>
            <person name="Ongeri F."/>
            <person name="Osuji N."/>
            <person name="Pu L.-L."/>
            <person name="Puazo M."/>
            <person name="Qu C."/>
            <person name="Quiroz J."/>
            <person name="Raj R."/>
            <person name="Weissenberger G."/>
            <person name="Xin Y."/>
            <person name="Zou X."/>
            <person name="Han Y."/>
            <person name="Richards S."/>
            <person name="Worley K."/>
            <person name="Muzny D."/>
            <person name="Gibbs R."/>
        </authorList>
    </citation>
    <scope>NUCLEOTIDE SEQUENCE</scope>
    <source>
        <strain evidence="5">Sampled in the wild</strain>
    </source>
</reference>
<dbReference type="AlphaFoldDB" id="A0A8K0KKD0"/>
<dbReference type="FunFam" id="3.40.630.30:FF:000064">
    <property type="entry name" value="GNAT family acetyltransferase"/>
    <property type="match status" value="1"/>
</dbReference>
<dbReference type="GO" id="GO:0008080">
    <property type="term" value="F:N-acetyltransferase activity"/>
    <property type="evidence" value="ECO:0007669"/>
    <property type="project" value="TreeGrafter"/>
</dbReference>
<evidence type="ECO:0000256" key="3">
    <source>
        <dbReference type="ARBA" id="ARBA00023315"/>
    </source>
</evidence>
<feature type="domain" description="N-acetyltransferase" evidence="4">
    <location>
        <begin position="28"/>
        <end position="191"/>
    </location>
</feature>
<proteinExistence type="inferred from homology"/>
<sequence length="197" mass="22648">MAKFDEAFNFTFSCQEKFERLIFTMKKVIFREAKRDDCDEVRRLIQELADFEKMPNGPQIDAEVLREDGFSDHPPSFGCIVMEEVGEGGIKGKLCGYAVYFISYSTWLGKAMYLEDIYVSPEYRGNKYGSKLFDLVAKKGLDMGCKRMDFRALNWNPAIEFYKRKGAVDVTKSEGWHNFTLDVVGMQNLAAKSSTRE</sequence>
<reference evidence="5" key="2">
    <citation type="submission" date="2017-10" db="EMBL/GenBank/DDBJ databases">
        <title>Ladona fulva Genome sequencing and assembly.</title>
        <authorList>
            <person name="Murali S."/>
            <person name="Richards S."/>
            <person name="Bandaranaike D."/>
            <person name="Bellair M."/>
            <person name="Blankenburg K."/>
            <person name="Chao H."/>
            <person name="Dinh H."/>
            <person name="Doddapaneni H."/>
            <person name="Dugan-Rocha S."/>
            <person name="Elkadiri S."/>
            <person name="Gnanaolivu R."/>
            <person name="Hernandez B."/>
            <person name="Skinner E."/>
            <person name="Javaid M."/>
            <person name="Lee S."/>
            <person name="Li M."/>
            <person name="Ming W."/>
            <person name="Munidasa M."/>
            <person name="Muniz J."/>
            <person name="Nguyen L."/>
            <person name="Hughes D."/>
            <person name="Osuji N."/>
            <person name="Pu L.-L."/>
            <person name="Puazo M."/>
            <person name="Qu C."/>
            <person name="Quiroz J."/>
            <person name="Raj R."/>
            <person name="Weissenberger G."/>
            <person name="Xin Y."/>
            <person name="Zou X."/>
            <person name="Han Y."/>
            <person name="Worley K."/>
            <person name="Muzny D."/>
            <person name="Gibbs R."/>
        </authorList>
    </citation>
    <scope>NUCLEOTIDE SEQUENCE</scope>
    <source>
        <strain evidence="5">Sampled in the wild</strain>
    </source>
</reference>